<dbReference type="Proteomes" id="UP000244338">
    <property type="component" value="Unassembled WGS sequence"/>
</dbReference>
<proteinExistence type="predicted"/>
<dbReference type="EMBL" id="PEBX01000024">
    <property type="protein sequence ID" value="PTQ56578.1"/>
    <property type="molecule type" value="Genomic_DNA"/>
</dbReference>
<keyword evidence="3" id="KW-0732">Signal</keyword>
<protein>
    <submittedName>
        <fullName evidence="5">Survival protein SurA (Peptidyl-prolyl cis-trans isomerase SurA)</fullName>
    </submittedName>
</protein>
<evidence type="ECO:0000256" key="1">
    <source>
        <dbReference type="PROSITE-ProRule" id="PRU00278"/>
    </source>
</evidence>
<dbReference type="PANTHER" id="PTHR47245">
    <property type="entry name" value="PEPTIDYLPROLYL ISOMERASE"/>
    <property type="match status" value="1"/>
</dbReference>
<reference evidence="6" key="1">
    <citation type="journal article" date="2018" name="Sci. Rep.">
        <title>Lignite coal burning seam in the remote Altai Mountains harbors a hydrogen-driven thermophilic microbial community.</title>
        <authorList>
            <person name="Kadnikov V.V."/>
            <person name="Mardanov A.V."/>
            <person name="Ivasenko D.A."/>
            <person name="Antsiferov D.V."/>
            <person name="Beletsky A.V."/>
            <person name="Karnachuk O.V."/>
            <person name="Ravin N.V."/>
        </authorList>
    </citation>
    <scope>NUCLEOTIDE SEQUENCE [LARGE SCALE GENOMIC DNA]</scope>
</reference>
<evidence type="ECO:0000256" key="3">
    <source>
        <dbReference type="SAM" id="SignalP"/>
    </source>
</evidence>
<feature type="domain" description="PpiC" evidence="4">
    <location>
        <begin position="206"/>
        <end position="310"/>
    </location>
</feature>
<dbReference type="InterPro" id="IPR000297">
    <property type="entry name" value="PPIase_PpiC"/>
</dbReference>
<dbReference type="Pfam" id="PF13616">
    <property type="entry name" value="Rotamase_3"/>
    <property type="match status" value="1"/>
</dbReference>
<dbReference type="PROSITE" id="PS50198">
    <property type="entry name" value="PPIC_PPIASE_2"/>
    <property type="match status" value="1"/>
</dbReference>
<dbReference type="PANTHER" id="PTHR47245:SF2">
    <property type="entry name" value="PEPTIDYL-PROLYL CIS-TRANS ISOMERASE HP_0175-RELATED"/>
    <property type="match status" value="1"/>
</dbReference>
<sequence>MSNKSITKGGKAFKKSFLLLTVFLLVILSACSSRSAEKGVNDAADPTEPPAQSSPAEHMKKISLDVPAQDVVAKYQGGEITAGTFEQYLNFLQLISPGNPGFSDPASWSDIIDSLIAVRVLADRGEEQGYSEKSDEIDQQYSDIMKSLEALLGNEEAVQKKVEELGLNEQSIKSFLRTYALVDQYLAHTKSDDELKQMYEKEKGDFTLTTVRHILVMTSDQVSDEEAKAKAEDLMKRARSGEDFAKLADEYSEDPGNTNPDGTKNGGLYENVPAGQWTSAFKEATLSLPLHEVSDPVKTEYGYHVIVVENREEQPFDAVKEQLTYEAANNAWYTFYNEELPKLIQEKHLPQQAS</sequence>
<dbReference type="InterPro" id="IPR027304">
    <property type="entry name" value="Trigger_fact/SurA_dom_sf"/>
</dbReference>
<gene>
    <name evidence="5" type="ORF">BSOLF_0025</name>
</gene>
<evidence type="ECO:0000313" key="5">
    <source>
        <dbReference type="EMBL" id="PTQ56578.1"/>
    </source>
</evidence>
<dbReference type="Gene3D" id="3.10.50.40">
    <property type="match status" value="1"/>
</dbReference>
<keyword evidence="1 5" id="KW-0413">Isomerase</keyword>
<dbReference type="GO" id="GO:0003755">
    <property type="term" value="F:peptidyl-prolyl cis-trans isomerase activity"/>
    <property type="evidence" value="ECO:0007669"/>
    <property type="project" value="UniProtKB-KW"/>
</dbReference>
<feature type="signal peptide" evidence="3">
    <location>
        <begin position="1"/>
        <end position="35"/>
    </location>
</feature>
<dbReference type="SUPFAM" id="SSF54534">
    <property type="entry name" value="FKBP-like"/>
    <property type="match status" value="1"/>
</dbReference>
<dbReference type="SUPFAM" id="SSF109998">
    <property type="entry name" value="Triger factor/SurA peptide-binding domain-like"/>
    <property type="match status" value="1"/>
</dbReference>
<organism evidence="5 6">
    <name type="scientific">Candidatus Carbonibacillus altaicus</name>
    <dbReference type="NCBI Taxonomy" id="2163959"/>
    <lineage>
        <taxon>Bacteria</taxon>
        <taxon>Bacillati</taxon>
        <taxon>Bacillota</taxon>
        <taxon>Bacilli</taxon>
        <taxon>Bacillales</taxon>
        <taxon>Candidatus Carbonibacillus</taxon>
    </lineage>
</organism>
<dbReference type="PROSITE" id="PS51257">
    <property type="entry name" value="PROKAR_LIPOPROTEIN"/>
    <property type="match status" value="1"/>
</dbReference>
<dbReference type="InterPro" id="IPR046357">
    <property type="entry name" value="PPIase_dom_sf"/>
</dbReference>
<accession>A0A2R6Y1L9</accession>
<keyword evidence="1" id="KW-0697">Rotamase</keyword>
<evidence type="ECO:0000259" key="4">
    <source>
        <dbReference type="PROSITE" id="PS50198"/>
    </source>
</evidence>
<dbReference type="InterPro" id="IPR050245">
    <property type="entry name" value="PrsA_foldase"/>
</dbReference>
<evidence type="ECO:0000256" key="2">
    <source>
        <dbReference type="SAM" id="MobiDB-lite"/>
    </source>
</evidence>
<dbReference type="AlphaFoldDB" id="A0A2R6Y1L9"/>
<feature type="chain" id="PRO_5015318767" evidence="3">
    <location>
        <begin position="36"/>
        <end position="354"/>
    </location>
</feature>
<evidence type="ECO:0000313" key="6">
    <source>
        <dbReference type="Proteomes" id="UP000244338"/>
    </source>
</evidence>
<feature type="region of interest" description="Disordered" evidence="2">
    <location>
        <begin position="38"/>
        <end position="57"/>
    </location>
</feature>
<name>A0A2R6Y1L9_9BACL</name>
<comment type="caution">
    <text evidence="5">The sequence shown here is derived from an EMBL/GenBank/DDBJ whole genome shotgun (WGS) entry which is preliminary data.</text>
</comment>